<name>C1DE27_AZOVD</name>
<dbReference type="Pfam" id="PF03992">
    <property type="entry name" value="ABM"/>
    <property type="match status" value="2"/>
</dbReference>
<dbReference type="InterPro" id="IPR007138">
    <property type="entry name" value="ABM_dom"/>
</dbReference>
<evidence type="ECO:0000313" key="3">
    <source>
        <dbReference type="EMBL" id="ACO80135.1"/>
    </source>
</evidence>
<feature type="chain" id="PRO_5002908440" description="ABM domain-containing protein" evidence="1">
    <location>
        <begin position="30"/>
        <end position="254"/>
    </location>
</feature>
<evidence type="ECO:0000256" key="1">
    <source>
        <dbReference type="SAM" id="SignalP"/>
    </source>
</evidence>
<dbReference type="PROSITE" id="PS51725">
    <property type="entry name" value="ABM"/>
    <property type="match status" value="2"/>
</dbReference>
<evidence type="ECO:0000259" key="2">
    <source>
        <dbReference type="PROSITE" id="PS51725"/>
    </source>
</evidence>
<dbReference type="EnsemblBacteria" id="ACO80135">
    <property type="protein sequence ID" value="ACO80135"/>
    <property type="gene ID" value="Avin_39960"/>
</dbReference>
<accession>C1DE27</accession>
<dbReference type="InterPro" id="IPR011008">
    <property type="entry name" value="Dimeric_a/b-barrel"/>
</dbReference>
<dbReference type="EMBL" id="CP001157">
    <property type="protein sequence ID" value="ACO80135.1"/>
    <property type="molecule type" value="Genomic_DNA"/>
</dbReference>
<proteinExistence type="predicted"/>
<organism evidence="3 4">
    <name type="scientific">Azotobacter vinelandii (strain DJ / ATCC BAA-1303)</name>
    <dbReference type="NCBI Taxonomy" id="322710"/>
    <lineage>
        <taxon>Bacteria</taxon>
        <taxon>Pseudomonadati</taxon>
        <taxon>Pseudomonadota</taxon>
        <taxon>Gammaproteobacteria</taxon>
        <taxon>Pseudomonadales</taxon>
        <taxon>Pseudomonadaceae</taxon>
        <taxon>Azotobacter</taxon>
    </lineage>
</organism>
<dbReference type="GeneID" id="88186947"/>
<dbReference type="InterPro" id="IPR050744">
    <property type="entry name" value="AI-2_Isomerase_LsrG"/>
</dbReference>
<protein>
    <recommendedName>
        <fullName evidence="2">ABM domain-containing protein</fullName>
    </recommendedName>
</protein>
<keyword evidence="1" id="KW-0732">Signal</keyword>
<evidence type="ECO:0000313" key="4">
    <source>
        <dbReference type="Proteomes" id="UP000002424"/>
    </source>
</evidence>
<feature type="domain" description="ABM" evidence="2">
    <location>
        <begin position="156"/>
        <end position="246"/>
    </location>
</feature>
<dbReference type="RefSeq" id="WP_012702510.1">
    <property type="nucleotide sequence ID" value="NC_012560.1"/>
</dbReference>
<reference evidence="3 4" key="1">
    <citation type="journal article" date="2009" name="J. Bacteriol.">
        <title>Genome sequence of Azotobacter vinelandii, an obligate aerobe specialized to support diverse anaerobic metabolic processes.</title>
        <authorList>
            <person name="Setubal J.C."/>
            <person name="dos Santos P."/>
            <person name="Goldman B.S."/>
            <person name="Ertesvag H."/>
            <person name="Espin G."/>
            <person name="Rubio L.M."/>
            <person name="Valla S."/>
            <person name="Almeida N.F."/>
            <person name="Balasubramanian D."/>
            <person name="Cromes L."/>
            <person name="Curatti L."/>
            <person name="Du Z."/>
            <person name="Godsy E."/>
            <person name="Goodner B."/>
            <person name="Hellner-Burris K."/>
            <person name="Hernandez J.A."/>
            <person name="Houmiel K."/>
            <person name="Imperial J."/>
            <person name="Kennedy C."/>
            <person name="Larson T.J."/>
            <person name="Latreille P."/>
            <person name="Ligon L.S."/>
            <person name="Lu J."/>
            <person name="Maerk M."/>
            <person name="Miller N.M."/>
            <person name="Norton S."/>
            <person name="O'Carroll I.P."/>
            <person name="Paulsen I."/>
            <person name="Raulfs E.C."/>
            <person name="Roemer R."/>
            <person name="Rosser J."/>
            <person name="Segura D."/>
            <person name="Slater S."/>
            <person name="Stricklin S.L."/>
            <person name="Studholme D.J."/>
            <person name="Sun J."/>
            <person name="Viana C.J."/>
            <person name="Wallin E."/>
            <person name="Wang B."/>
            <person name="Wheeler C."/>
            <person name="Zhu H."/>
            <person name="Dean D.R."/>
            <person name="Dixon R."/>
            <person name="Wood D."/>
        </authorList>
    </citation>
    <scope>NUCLEOTIDE SEQUENCE [LARGE SCALE GENOMIC DNA]</scope>
    <source>
        <strain evidence="4">DJ / ATCC BAA-1303</strain>
    </source>
</reference>
<keyword evidence="4" id="KW-1185">Reference proteome</keyword>
<dbReference type="HOGENOM" id="CLU_100944_0_0_6"/>
<feature type="signal peptide" evidence="1">
    <location>
        <begin position="1"/>
        <end position="29"/>
    </location>
</feature>
<sequence>MKTFAFPQRLLQAATFVTAVSGAADSVFAQTTDGSPAGAGDKPVTLFNILPLKPEAFPAFLPVMQANASASRREQGNFSFDVFQPEDGAPRLYLFERWAGQAVLDKHMTQPNLKAVLQRADSDLAGEASSLRLSAVPGLGADARKPFATAAAAGSRNVIVLLSVKPEREQTFLEALAEVTPHARRAPGNHAFELYAVESQPRTYLLFERWDNAASHEAHLAQDYSKRLDAVLPGTLAAPVGAANRFLVKDVATD</sequence>
<dbReference type="OrthoDB" id="9812192at2"/>
<dbReference type="eggNOG" id="COG1359">
    <property type="taxonomic scope" value="Bacteria"/>
</dbReference>
<gene>
    <name evidence="3" type="ordered locus">Avin_39960</name>
</gene>
<dbReference type="PANTHER" id="PTHR33336:SF15">
    <property type="entry name" value="ABM DOMAIN-CONTAINING PROTEIN"/>
    <property type="match status" value="1"/>
</dbReference>
<dbReference type="SUPFAM" id="SSF54909">
    <property type="entry name" value="Dimeric alpha+beta barrel"/>
    <property type="match status" value="2"/>
</dbReference>
<dbReference type="STRING" id="322710.Avin_39960"/>
<dbReference type="Proteomes" id="UP000002424">
    <property type="component" value="Chromosome"/>
</dbReference>
<dbReference type="AlphaFoldDB" id="C1DE27"/>
<dbReference type="Gene3D" id="3.30.70.100">
    <property type="match status" value="1"/>
</dbReference>
<dbReference type="PANTHER" id="PTHR33336">
    <property type="entry name" value="QUINOL MONOOXYGENASE YGIN-RELATED"/>
    <property type="match status" value="1"/>
</dbReference>
<feature type="domain" description="ABM" evidence="2">
    <location>
        <begin position="44"/>
        <end position="132"/>
    </location>
</feature>
<dbReference type="KEGG" id="avn:Avin_39960"/>
<dbReference type="GO" id="GO:0003824">
    <property type="term" value="F:catalytic activity"/>
    <property type="evidence" value="ECO:0007669"/>
    <property type="project" value="TreeGrafter"/>
</dbReference>